<evidence type="ECO:0000256" key="2">
    <source>
        <dbReference type="SAM" id="SignalP"/>
    </source>
</evidence>
<feature type="signal peptide" evidence="2">
    <location>
        <begin position="1"/>
        <end position="23"/>
    </location>
</feature>
<reference evidence="3 4" key="1">
    <citation type="submission" date="2016-04" db="EMBL/GenBank/DDBJ databases">
        <title>Complete Genome Sequence of Halotalea alkalilenta IHB B 13600.</title>
        <authorList>
            <person name="Swarnkar M.K."/>
            <person name="Sharma A."/>
            <person name="Kaushal K."/>
            <person name="Soni R."/>
            <person name="Rana S."/>
            <person name="Singh A.K."/>
            <person name="Gulati A."/>
        </authorList>
    </citation>
    <scope>NUCLEOTIDE SEQUENCE [LARGE SCALE GENOMIC DNA]</scope>
    <source>
        <strain evidence="3 4">IHB B 13600</strain>
    </source>
</reference>
<dbReference type="RefSeq" id="WP_064121599.1">
    <property type="nucleotide sequence ID" value="NZ_CP015243.1"/>
</dbReference>
<dbReference type="Proteomes" id="UP000077875">
    <property type="component" value="Chromosome"/>
</dbReference>
<evidence type="ECO:0000256" key="1">
    <source>
        <dbReference type="SAM" id="Phobius"/>
    </source>
</evidence>
<dbReference type="KEGG" id="haa:A5892_03355"/>
<organism evidence="3 4">
    <name type="scientific">Halotalea alkalilenta</name>
    <dbReference type="NCBI Taxonomy" id="376489"/>
    <lineage>
        <taxon>Bacteria</taxon>
        <taxon>Pseudomonadati</taxon>
        <taxon>Pseudomonadota</taxon>
        <taxon>Gammaproteobacteria</taxon>
        <taxon>Oceanospirillales</taxon>
        <taxon>Halomonadaceae</taxon>
        <taxon>Halotalea</taxon>
    </lineage>
</organism>
<protein>
    <submittedName>
        <fullName evidence="3">Uncharacterized protein</fullName>
    </submittedName>
</protein>
<keyword evidence="4" id="KW-1185">Reference proteome</keyword>
<keyword evidence="1" id="KW-1133">Transmembrane helix</keyword>
<name>A0A172YBJ6_9GAMM</name>
<sequence length="68" mass="7246">MSRLASLPLLALAWLTCSPQALAAREANPEAIAFWRAAGPTVILIMAIASILIVLVVALILARRAKRP</sequence>
<keyword evidence="1" id="KW-0812">Transmembrane</keyword>
<proteinExistence type="predicted"/>
<evidence type="ECO:0000313" key="4">
    <source>
        <dbReference type="Proteomes" id="UP000077875"/>
    </source>
</evidence>
<dbReference type="AlphaFoldDB" id="A0A172YBJ6"/>
<evidence type="ECO:0000313" key="3">
    <source>
        <dbReference type="EMBL" id="ANF56621.1"/>
    </source>
</evidence>
<gene>
    <name evidence="3" type="ORF">A5892_03355</name>
</gene>
<dbReference type="EMBL" id="CP015243">
    <property type="protein sequence ID" value="ANF56621.1"/>
    <property type="molecule type" value="Genomic_DNA"/>
</dbReference>
<keyword evidence="1" id="KW-0472">Membrane</keyword>
<dbReference type="STRING" id="376489.A5892_03355"/>
<accession>A0A172YBJ6</accession>
<keyword evidence="2" id="KW-0732">Signal</keyword>
<feature type="transmembrane region" description="Helical" evidence="1">
    <location>
        <begin position="33"/>
        <end position="62"/>
    </location>
</feature>
<feature type="chain" id="PRO_5008004559" evidence="2">
    <location>
        <begin position="24"/>
        <end position="68"/>
    </location>
</feature>